<evidence type="ECO:0000256" key="4">
    <source>
        <dbReference type="ARBA" id="ARBA00022827"/>
    </source>
</evidence>
<keyword evidence="3" id="KW-0285">Flavoprotein</keyword>
<sequence length="482" mass="53225">MNTKVYENNINELVIEEMRKILPQDAVSTKIVDRLAVCHGAFNVEYKWIQAGKYPYIPDLVVWPETTEQVSEILKIANKNKTVVIPYGGGSGSVMGSVFFNGGICLDTKKLTKFILNEKGMSVTVGAGWNIGQLEDELNRFGYTMGHFPQSMNSATIAGSVATSAIGTFSTKYGKFDDILIALEVVLPTGEVLYTKDSPKASTGINLNYLFLGSEGSYGICTEVTAKIWLKPEARKFSVYTFKTTHDGFEAVRKIVSLGQATLAVVRLYDEYESVFTIDAYKFEEGYALLYLGFEGRKDQVDLEMNISDEICRAEGGLYKGDQAAKQWEKDRLDTSYGLGTTHLPNGAAESLEVSASWDKLEDVWLAMRNAIAPYAQIIHVHFSHMYHTGGNLYCIIHTIRGKNSEDAEKNFLKCVKKALDACVKAGGSISHHHGVGTLKSKWMSDEHNNGFEVMKKIKRAIDPNNIMNPPVLGLGGEANVG</sequence>
<dbReference type="InterPro" id="IPR016167">
    <property type="entry name" value="FAD-bd_PCMH_sub1"/>
</dbReference>
<feature type="active site" description="Proton donor/acceptor" evidence="5">
    <location>
        <position position="394"/>
    </location>
</feature>
<evidence type="ECO:0000256" key="3">
    <source>
        <dbReference type="ARBA" id="ARBA00022630"/>
    </source>
</evidence>
<dbReference type="GO" id="GO:0008610">
    <property type="term" value="P:lipid biosynthetic process"/>
    <property type="evidence" value="ECO:0007669"/>
    <property type="project" value="InterPro"/>
</dbReference>
<dbReference type="KEGG" id="alam:RT761_00294"/>
<comment type="similarity">
    <text evidence="2">Belongs to the FAD-binding oxidoreductase/transferase type 4 family.</text>
</comment>
<proteinExistence type="inferred from homology"/>
<feature type="site" description="Important for enzyme activity" evidence="7">
    <location>
        <position position="267"/>
    </location>
</feature>
<organism evidence="9 10">
    <name type="scientific">Atribacter laminatus</name>
    <dbReference type="NCBI Taxonomy" id="2847778"/>
    <lineage>
        <taxon>Bacteria</taxon>
        <taxon>Pseudomonadati</taxon>
        <taxon>Atribacterota</taxon>
        <taxon>Atribacteria</taxon>
        <taxon>Atribacterales</taxon>
        <taxon>Atribacteraceae</taxon>
        <taxon>Atribacter</taxon>
    </lineage>
</organism>
<dbReference type="InterPro" id="IPR006094">
    <property type="entry name" value="Oxid_FAD_bind_N"/>
</dbReference>
<dbReference type="InterPro" id="IPR025650">
    <property type="entry name" value="Alkyl-DHAP_Synthase"/>
</dbReference>
<dbReference type="Gene3D" id="3.30.43.10">
    <property type="entry name" value="Uridine Diphospho-n-acetylenolpyruvylglucosamine Reductase, domain 2"/>
    <property type="match status" value="1"/>
</dbReference>
<evidence type="ECO:0000259" key="8">
    <source>
        <dbReference type="PROSITE" id="PS51387"/>
    </source>
</evidence>
<dbReference type="Proteomes" id="UP000594463">
    <property type="component" value="Chromosome"/>
</dbReference>
<keyword evidence="4 6" id="KW-0274">FAD</keyword>
<keyword evidence="10" id="KW-1185">Reference proteome</keyword>
<dbReference type="PANTHER" id="PTHR46568:SF1">
    <property type="entry name" value="ALKYLDIHYDROXYACETONEPHOSPHATE SYNTHASE, PEROXISOMAL"/>
    <property type="match status" value="1"/>
</dbReference>
<evidence type="ECO:0000256" key="1">
    <source>
        <dbReference type="ARBA" id="ARBA00001974"/>
    </source>
</evidence>
<protein>
    <submittedName>
        <fullName evidence="9">Putative FAD-linked oxidoreductase</fullName>
        <ecNumber evidence="9">1.-.-.-</ecNumber>
    </submittedName>
</protein>
<dbReference type="GO" id="GO:0071949">
    <property type="term" value="F:FAD binding"/>
    <property type="evidence" value="ECO:0007669"/>
    <property type="project" value="InterPro"/>
</dbReference>
<keyword evidence="9" id="KW-0560">Oxidoreductase</keyword>
<dbReference type="Gene3D" id="3.30.465.10">
    <property type="match status" value="1"/>
</dbReference>
<dbReference type="SUPFAM" id="SSF55103">
    <property type="entry name" value="FAD-linked oxidases, C-terminal domain"/>
    <property type="match status" value="1"/>
</dbReference>
<dbReference type="EMBL" id="CP065383">
    <property type="protein sequence ID" value="QPM67106.1"/>
    <property type="molecule type" value="Genomic_DNA"/>
</dbReference>
<name>A0A7T1AJK5_ATRLM</name>
<dbReference type="Pfam" id="PF01565">
    <property type="entry name" value="FAD_binding_4"/>
    <property type="match status" value="1"/>
</dbReference>
<evidence type="ECO:0000313" key="9">
    <source>
        <dbReference type="EMBL" id="QPM67106.1"/>
    </source>
</evidence>
<dbReference type="EC" id="1.-.-.-" evidence="9"/>
<comment type="cofactor">
    <cofactor evidence="1 6">
        <name>FAD</name>
        <dbReference type="ChEBI" id="CHEBI:57692"/>
    </cofactor>
</comment>
<dbReference type="InterPro" id="IPR016169">
    <property type="entry name" value="FAD-bd_PCMH_sub2"/>
</dbReference>
<dbReference type="Gene3D" id="3.30.70.3450">
    <property type="match status" value="1"/>
</dbReference>
<dbReference type="FunFam" id="1.10.45.10:FF:000001">
    <property type="entry name" value="D-lactate dehydrogenase mitochondrial"/>
    <property type="match status" value="1"/>
</dbReference>
<feature type="binding site" evidence="6">
    <location>
        <begin position="86"/>
        <end position="93"/>
    </location>
    <ligand>
        <name>FAD</name>
        <dbReference type="ChEBI" id="CHEBI:57692"/>
    </ligand>
</feature>
<reference evidence="9 10" key="1">
    <citation type="journal article" date="2021" name="Nat. Commun.">
        <title>Isolation of a member of the candidate phylum Atribacteria reveals a unique cell membrane structure.</title>
        <authorList>
            <person name="Taiki K."/>
            <person name="Nobu M.K."/>
            <person name="Kusada H."/>
            <person name="Meng X.-Y."/>
            <person name="Hosoki N."/>
            <person name="Uematsu K."/>
            <person name="Yoshioka H."/>
            <person name="Kamagata Y."/>
            <person name="Tamaki H."/>
        </authorList>
    </citation>
    <scope>NUCLEOTIDE SEQUENCE [LARGE SCALE GENOMIC DNA]</scope>
    <source>
        <strain evidence="9 10">RT761</strain>
    </source>
</reference>
<dbReference type="SUPFAM" id="SSF56176">
    <property type="entry name" value="FAD-binding/transporter-associated domain-like"/>
    <property type="match status" value="1"/>
</dbReference>
<dbReference type="GO" id="GO:0016491">
    <property type="term" value="F:oxidoreductase activity"/>
    <property type="evidence" value="ECO:0007669"/>
    <property type="project" value="UniProtKB-KW"/>
</dbReference>
<dbReference type="InterPro" id="IPR016166">
    <property type="entry name" value="FAD-bd_PCMH"/>
</dbReference>
<dbReference type="InterPro" id="IPR016171">
    <property type="entry name" value="Vanillyl_alc_oxidase_C-sub2"/>
</dbReference>
<dbReference type="PROSITE" id="PS51387">
    <property type="entry name" value="FAD_PCMH"/>
    <property type="match status" value="1"/>
</dbReference>
<evidence type="ECO:0000256" key="7">
    <source>
        <dbReference type="PIRSR" id="PIRSR625650-4"/>
    </source>
</evidence>
<accession>A0A7T1AJK5</accession>
<dbReference type="GO" id="GO:0008609">
    <property type="term" value="F:alkylglycerone-phosphate synthase activity"/>
    <property type="evidence" value="ECO:0007669"/>
    <property type="project" value="InterPro"/>
</dbReference>
<dbReference type="PANTHER" id="PTHR46568">
    <property type="entry name" value="ALKYLDIHYDROXYACETONEPHOSPHATE SYNTHASE, PEROXISOMAL"/>
    <property type="match status" value="1"/>
</dbReference>
<dbReference type="Pfam" id="PF02913">
    <property type="entry name" value="FAD-oxidase_C"/>
    <property type="match status" value="1"/>
</dbReference>
<dbReference type="InterPro" id="IPR004113">
    <property type="entry name" value="FAD-bd_oxidored_4_C"/>
</dbReference>
<dbReference type="InterPro" id="IPR016164">
    <property type="entry name" value="FAD-linked_Oxase-like_C"/>
</dbReference>
<evidence type="ECO:0000256" key="5">
    <source>
        <dbReference type="PIRSR" id="PIRSR625650-1"/>
    </source>
</evidence>
<evidence type="ECO:0000256" key="6">
    <source>
        <dbReference type="PIRSR" id="PIRSR625650-3"/>
    </source>
</evidence>
<evidence type="ECO:0000313" key="10">
    <source>
        <dbReference type="Proteomes" id="UP000594463"/>
    </source>
</evidence>
<evidence type="ECO:0000256" key="2">
    <source>
        <dbReference type="ARBA" id="ARBA00008000"/>
    </source>
</evidence>
<dbReference type="Gene3D" id="1.10.45.10">
    <property type="entry name" value="Vanillyl-alcohol Oxidase, Chain A, domain 4"/>
    <property type="match status" value="1"/>
</dbReference>
<feature type="domain" description="FAD-binding PCMH-type" evidence="8">
    <location>
        <begin position="54"/>
        <end position="231"/>
    </location>
</feature>
<dbReference type="InterPro" id="IPR036318">
    <property type="entry name" value="FAD-bd_PCMH-like_sf"/>
</dbReference>
<gene>
    <name evidence="9" type="ORF">RT761_00294</name>
</gene>
<dbReference type="Gene3D" id="3.30.300.330">
    <property type="match status" value="1"/>
</dbReference>
<dbReference type="AlphaFoldDB" id="A0A7T1AJK5"/>